<dbReference type="Gene3D" id="3.30.420.10">
    <property type="entry name" value="Ribonuclease H-like superfamily/Ribonuclease H"/>
    <property type="match status" value="1"/>
</dbReference>
<feature type="domain" description="RNase H type-1" evidence="2">
    <location>
        <begin position="198"/>
        <end position="317"/>
    </location>
</feature>
<comment type="caution">
    <text evidence="3">The sequence shown here is derived from an EMBL/GenBank/DDBJ whole genome shotgun (WGS) entry which is preliminary data.</text>
</comment>
<evidence type="ECO:0000259" key="2">
    <source>
        <dbReference type="Pfam" id="PF13456"/>
    </source>
</evidence>
<accession>A0A7J7N3D3</accession>
<keyword evidence="4" id="KW-1185">Reference proteome</keyword>
<feature type="compositionally biased region" description="Basic and acidic residues" evidence="1">
    <location>
        <begin position="10"/>
        <end position="20"/>
    </location>
</feature>
<dbReference type="InterPro" id="IPR052929">
    <property type="entry name" value="RNase_H-like_EbsB-rel"/>
</dbReference>
<organism evidence="3 4">
    <name type="scientific">Kingdonia uniflora</name>
    <dbReference type="NCBI Taxonomy" id="39325"/>
    <lineage>
        <taxon>Eukaryota</taxon>
        <taxon>Viridiplantae</taxon>
        <taxon>Streptophyta</taxon>
        <taxon>Embryophyta</taxon>
        <taxon>Tracheophyta</taxon>
        <taxon>Spermatophyta</taxon>
        <taxon>Magnoliopsida</taxon>
        <taxon>Ranunculales</taxon>
        <taxon>Circaeasteraceae</taxon>
        <taxon>Kingdonia</taxon>
    </lineage>
</organism>
<reference evidence="3 4" key="1">
    <citation type="journal article" date="2020" name="IScience">
        <title>Genome Sequencing of the Endangered Kingdonia uniflora (Circaeasteraceae, Ranunculales) Reveals Potential Mechanisms of Evolutionary Specialization.</title>
        <authorList>
            <person name="Sun Y."/>
            <person name="Deng T."/>
            <person name="Zhang A."/>
            <person name="Moore M.J."/>
            <person name="Landis J.B."/>
            <person name="Lin N."/>
            <person name="Zhang H."/>
            <person name="Zhang X."/>
            <person name="Huang J."/>
            <person name="Zhang X."/>
            <person name="Sun H."/>
            <person name="Wang H."/>
        </authorList>
    </citation>
    <scope>NUCLEOTIDE SEQUENCE [LARGE SCALE GENOMIC DNA]</scope>
    <source>
        <strain evidence="3">TB1705</strain>
        <tissue evidence="3">Leaf</tissue>
    </source>
</reference>
<dbReference type="PANTHER" id="PTHR47074:SF11">
    <property type="entry name" value="REVERSE TRANSCRIPTASE-LIKE PROTEIN"/>
    <property type="match status" value="1"/>
</dbReference>
<dbReference type="InterPro" id="IPR002156">
    <property type="entry name" value="RNaseH_domain"/>
</dbReference>
<dbReference type="PANTHER" id="PTHR47074">
    <property type="entry name" value="BNAC02G40300D PROTEIN"/>
    <property type="match status" value="1"/>
</dbReference>
<protein>
    <recommendedName>
        <fullName evidence="2">RNase H type-1 domain-containing protein</fullName>
    </recommendedName>
</protein>
<dbReference type="EMBL" id="JACGCM010001129">
    <property type="protein sequence ID" value="KAF6161542.1"/>
    <property type="molecule type" value="Genomic_DNA"/>
</dbReference>
<evidence type="ECO:0000313" key="4">
    <source>
        <dbReference type="Proteomes" id="UP000541444"/>
    </source>
</evidence>
<sequence>MEETPMHNGGNREEGGDGRQRSPPPPESSSGNSCILKDRFGTNVAYGTVQFNTTAPEGFYNVIIDKVIREDACLYVESRTLGDVSAGPDKLWAKALIKKYSRKESPMIVSYKISDSWIWKGIIKARDLIWPRFCWLPTKLNLAHEEAYEDPLCPRCDIEEESTSHALFFCKNIKDICHPDPLKGNFPTMGKGWKLVTVDASWLHNRPSSSVGYIIWNSNLNITAAGHDTTHVDDAEATEAESIFKGLIAAKDLGIGRLALLSNCQHLVKAYEEKLVNYSWGAFSKAPDIMYRASHFGEFRFEFISRTHNIDAHFLSAWEVLALPICCNLSVAAANLIDLLYPILPSRV</sequence>
<dbReference type="InterPro" id="IPR036397">
    <property type="entry name" value="RNaseH_sf"/>
</dbReference>
<dbReference type="Proteomes" id="UP000541444">
    <property type="component" value="Unassembled WGS sequence"/>
</dbReference>
<dbReference type="GO" id="GO:0003676">
    <property type="term" value="F:nucleic acid binding"/>
    <property type="evidence" value="ECO:0007669"/>
    <property type="project" value="InterPro"/>
</dbReference>
<proteinExistence type="predicted"/>
<dbReference type="OrthoDB" id="1929924at2759"/>
<feature type="region of interest" description="Disordered" evidence="1">
    <location>
        <begin position="1"/>
        <end position="33"/>
    </location>
</feature>
<gene>
    <name evidence="3" type="ORF">GIB67_009421</name>
</gene>
<dbReference type="CDD" id="cd06222">
    <property type="entry name" value="RNase_H_like"/>
    <property type="match status" value="1"/>
</dbReference>
<dbReference type="GO" id="GO:0004523">
    <property type="term" value="F:RNA-DNA hybrid ribonuclease activity"/>
    <property type="evidence" value="ECO:0007669"/>
    <property type="project" value="InterPro"/>
</dbReference>
<dbReference type="InterPro" id="IPR044730">
    <property type="entry name" value="RNase_H-like_dom_plant"/>
</dbReference>
<dbReference type="Pfam" id="PF13456">
    <property type="entry name" value="RVT_3"/>
    <property type="match status" value="1"/>
</dbReference>
<evidence type="ECO:0000313" key="3">
    <source>
        <dbReference type="EMBL" id="KAF6161542.1"/>
    </source>
</evidence>
<evidence type="ECO:0000256" key="1">
    <source>
        <dbReference type="SAM" id="MobiDB-lite"/>
    </source>
</evidence>
<dbReference type="AlphaFoldDB" id="A0A7J7N3D3"/>
<name>A0A7J7N3D3_9MAGN</name>